<name>A0AAV7XN01_9NEOP</name>
<evidence type="ECO:0000313" key="2">
    <source>
        <dbReference type="EMBL" id="KAJ1525038.1"/>
    </source>
</evidence>
<reference evidence="2" key="1">
    <citation type="submission" date="2022-12" db="EMBL/GenBank/DDBJ databases">
        <title>Chromosome-level genome assembly of the bean flower thrips Megalurothrips usitatus.</title>
        <authorList>
            <person name="Ma L."/>
            <person name="Liu Q."/>
            <person name="Li H."/>
            <person name="Cai W."/>
        </authorList>
    </citation>
    <scope>NUCLEOTIDE SEQUENCE</scope>
    <source>
        <strain evidence="2">Cailab_2022a</strain>
    </source>
</reference>
<accession>A0AAV7XN01</accession>
<dbReference type="EMBL" id="JAPTSV010000008">
    <property type="protein sequence ID" value="KAJ1525038.1"/>
    <property type="molecule type" value="Genomic_DNA"/>
</dbReference>
<feature type="compositionally biased region" description="Basic and acidic residues" evidence="1">
    <location>
        <begin position="158"/>
        <end position="189"/>
    </location>
</feature>
<protein>
    <recommendedName>
        <fullName evidence="4">Retrotransposon gag domain-containing protein</fullName>
    </recommendedName>
</protein>
<gene>
    <name evidence="2" type="ORF">ONE63_009884</name>
</gene>
<dbReference type="Proteomes" id="UP001075354">
    <property type="component" value="Chromosome 8"/>
</dbReference>
<evidence type="ECO:0000313" key="3">
    <source>
        <dbReference type="Proteomes" id="UP001075354"/>
    </source>
</evidence>
<organism evidence="2 3">
    <name type="scientific">Megalurothrips usitatus</name>
    <name type="common">bean blossom thrips</name>
    <dbReference type="NCBI Taxonomy" id="439358"/>
    <lineage>
        <taxon>Eukaryota</taxon>
        <taxon>Metazoa</taxon>
        <taxon>Ecdysozoa</taxon>
        <taxon>Arthropoda</taxon>
        <taxon>Hexapoda</taxon>
        <taxon>Insecta</taxon>
        <taxon>Pterygota</taxon>
        <taxon>Neoptera</taxon>
        <taxon>Paraneoptera</taxon>
        <taxon>Thysanoptera</taxon>
        <taxon>Terebrantia</taxon>
        <taxon>Thripoidea</taxon>
        <taxon>Thripidae</taxon>
        <taxon>Megalurothrips</taxon>
    </lineage>
</organism>
<feature type="region of interest" description="Disordered" evidence="1">
    <location>
        <begin position="252"/>
        <end position="275"/>
    </location>
</feature>
<comment type="caution">
    <text evidence="2">The sequence shown here is derived from an EMBL/GenBank/DDBJ whole genome shotgun (WGS) entry which is preliminary data.</text>
</comment>
<keyword evidence="3" id="KW-1185">Reference proteome</keyword>
<feature type="region of interest" description="Disordered" evidence="1">
    <location>
        <begin position="101"/>
        <end position="189"/>
    </location>
</feature>
<evidence type="ECO:0000256" key="1">
    <source>
        <dbReference type="SAM" id="MobiDB-lite"/>
    </source>
</evidence>
<sequence length="360" mass="40411">MIKVNAVPPKPRPPMPNAKPRLALQRLQQQPGVSVEDYAKSVEQLVGQSGYPYGVAQAVALDRLIIGLQSIAMRTQLLDFLDRSPGADYWKLKEFAVHLDNGGSPDTWARRDDRGPPQLGPASGHDRGREGPPPSPFHLPLPQDSQRNGLLPPPPAPRLDHDLRGQQDQPEPKRRCEEQYARFHDNGLARKQYDEMQRRSEEYARFNDNGAARGQHDQPQQRCEEQYARFNGNGVARVQYDEPQRRSEEYARFNGDRAGGPRRQHVDGEAHSQPLIRDQRGAYAWEWAKAVESLAGGKPERAQPGAGVKQELVRPGPPSWIGCRQCGLAADAQANRPCCPRCGLSYHETRYQICVMNPFS</sequence>
<evidence type="ECO:0008006" key="4">
    <source>
        <dbReference type="Google" id="ProtNLM"/>
    </source>
</evidence>
<proteinExistence type="predicted"/>
<dbReference type="AlphaFoldDB" id="A0AAV7XN01"/>